<keyword evidence="3" id="KW-0677">Repeat</keyword>
<dbReference type="PROSITE" id="PS51873">
    <property type="entry name" value="TRIAD"/>
    <property type="match status" value="1"/>
</dbReference>
<evidence type="ECO:0000256" key="7">
    <source>
        <dbReference type="PROSITE-ProRule" id="PRU00175"/>
    </source>
</evidence>
<keyword evidence="4 7" id="KW-0863">Zinc-finger</keyword>
<dbReference type="EMBL" id="KN832970">
    <property type="protein sequence ID" value="KIM92372.1"/>
    <property type="molecule type" value="Genomic_DNA"/>
</dbReference>
<feature type="region of interest" description="Disordered" evidence="9">
    <location>
        <begin position="318"/>
        <end position="347"/>
    </location>
</feature>
<keyword evidence="5" id="KW-0833">Ubl conjugation pathway</keyword>
<reference evidence="12 13" key="1">
    <citation type="submission" date="2014-04" db="EMBL/GenBank/DDBJ databases">
        <authorList>
            <consortium name="DOE Joint Genome Institute"/>
            <person name="Kuo A."/>
            <person name="Tarkka M."/>
            <person name="Buscot F."/>
            <person name="Kohler A."/>
            <person name="Nagy L.G."/>
            <person name="Floudas D."/>
            <person name="Copeland A."/>
            <person name="Barry K.W."/>
            <person name="Cichocki N."/>
            <person name="Veneault-Fourrey C."/>
            <person name="LaButti K."/>
            <person name="Lindquist E.A."/>
            <person name="Lipzen A."/>
            <person name="Lundell T."/>
            <person name="Morin E."/>
            <person name="Murat C."/>
            <person name="Sun H."/>
            <person name="Tunlid A."/>
            <person name="Henrissat B."/>
            <person name="Grigoriev I.V."/>
            <person name="Hibbett D.S."/>
            <person name="Martin F."/>
            <person name="Nordberg H.P."/>
            <person name="Cantor M.N."/>
            <person name="Hua S.X."/>
        </authorList>
    </citation>
    <scope>NUCLEOTIDE SEQUENCE [LARGE SCALE GENOMIC DNA]</scope>
    <source>
        <strain evidence="12 13">F 1598</strain>
    </source>
</reference>
<dbReference type="OrthoDB" id="1431934at2759"/>
<reference evidence="13" key="2">
    <citation type="submission" date="2015-01" db="EMBL/GenBank/DDBJ databases">
        <title>Evolutionary Origins and Diversification of the Mycorrhizal Mutualists.</title>
        <authorList>
            <consortium name="DOE Joint Genome Institute"/>
            <consortium name="Mycorrhizal Genomics Consortium"/>
            <person name="Kohler A."/>
            <person name="Kuo A."/>
            <person name="Nagy L.G."/>
            <person name="Floudas D."/>
            <person name="Copeland A."/>
            <person name="Barry K.W."/>
            <person name="Cichocki N."/>
            <person name="Veneault-Fourrey C."/>
            <person name="LaButti K."/>
            <person name="Lindquist E.A."/>
            <person name="Lipzen A."/>
            <person name="Lundell T."/>
            <person name="Morin E."/>
            <person name="Murat C."/>
            <person name="Riley R."/>
            <person name="Ohm R."/>
            <person name="Sun H."/>
            <person name="Tunlid A."/>
            <person name="Henrissat B."/>
            <person name="Grigoriev I.V."/>
            <person name="Hibbett D.S."/>
            <person name="Martin F."/>
        </authorList>
    </citation>
    <scope>NUCLEOTIDE SEQUENCE [LARGE SCALE GENOMIC DNA]</scope>
    <source>
        <strain evidence="13">F 1598</strain>
    </source>
</reference>
<evidence type="ECO:0000256" key="3">
    <source>
        <dbReference type="ARBA" id="ARBA00022737"/>
    </source>
</evidence>
<feature type="domain" description="RING-type" evidence="10">
    <location>
        <begin position="406"/>
        <end position="453"/>
    </location>
</feature>
<gene>
    <name evidence="12" type="ORF">PILCRDRAFT_120903</name>
</gene>
<organism evidence="12 13">
    <name type="scientific">Piloderma croceum (strain F 1598)</name>
    <dbReference type="NCBI Taxonomy" id="765440"/>
    <lineage>
        <taxon>Eukaryota</taxon>
        <taxon>Fungi</taxon>
        <taxon>Dikarya</taxon>
        <taxon>Basidiomycota</taxon>
        <taxon>Agaricomycotina</taxon>
        <taxon>Agaricomycetes</taxon>
        <taxon>Agaricomycetidae</taxon>
        <taxon>Atheliales</taxon>
        <taxon>Atheliaceae</taxon>
        <taxon>Piloderma</taxon>
    </lineage>
</organism>
<evidence type="ECO:0000313" key="13">
    <source>
        <dbReference type="Proteomes" id="UP000054166"/>
    </source>
</evidence>
<evidence type="ECO:0000259" key="10">
    <source>
        <dbReference type="PROSITE" id="PS50089"/>
    </source>
</evidence>
<feature type="compositionally biased region" description="Polar residues" evidence="9">
    <location>
        <begin position="335"/>
        <end position="346"/>
    </location>
</feature>
<feature type="domain" description="RING-type" evidence="11">
    <location>
        <begin position="402"/>
        <end position="583"/>
    </location>
</feature>
<dbReference type="InterPro" id="IPR001841">
    <property type="entry name" value="Znf_RING"/>
</dbReference>
<dbReference type="GO" id="GO:0008270">
    <property type="term" value="F:zinc ion binding"/>
    <property type="evidence" value="ECO:0007669"/>
    <property type="project" value="UniProtKB-KW"/>
</dbReference>
<dbReference type="PROSITE" id="PS50089">
    <property type="entry name" value="ZF_RING_2"/>
    <property type="match status" value="1"/>
</dbReference>
<evidence type="ECO:0000256" key="4">
    <source>
        <dbReference type="ARBA" id="ARBA00022771"/>
    </source>
</evidence>
<dbReference type="InterPro" id="IPR031127">
    <property type="entry name" value="E3_UB_ligase_RBR"/>
</dbReference>
<evidence type="ECO:0000313" key="12">
    <source>
        <dbReference type="EMBL" id="KIM92372.1"/>
    </source>
</evidence>
<protein>
    <recommendedName>
        <fullName evidence="14">RING-type domain-containing protein</fullName>
    </recommendedName>
</protein>
<name>A0A0C3CRR7_PILCF</name>
<dbReference type="InParanoid" id="A0A0C3CRR7"/>
<evidence type="ECO:0008006" key="14">
    <source>
        <dbReference type="Google" id="ProtNLM"/>
    </source>
</evidence>
<dbReference type="SMART" id="SM00184">
    <property type="entry name" value="RING"/>
    <property type="match status" value="2"/>
</dbReference>
<dbReference type="SUPFAM" id="SSF57850">
    <property type="entry name" value="RING/U-box"/>
    <property type="match status" value="2"/>
</dbReference>
<dbReference type="InterPro" id="IPR013083">
    <property type="entry name" value="Znf_RING/FYVE/PHD"/>
</dbReference>
<dbReference type="Proteomes" id="UP000054166">
    <property type="component" value="Unassembled WGS sequence"/>
</dbReference>
<dbReference type="AlphaFoldDB" id="A0A0C3CRR7"/>
<keyword evidence="13" id="KW-1185">Reference proteome</keyword>
<dbReference type="GO" id="GO:0004842">
    <property type="term" value="F:ubiquitin-protein transferase activity"/>
    <property type="evidence" value="ECO:0007669"/>
    <property type="project" value="InterPro"/>
</dbReference>
<evidence type="ECO:0000256" key="2">
    <source>
        <dbReference type="ARBA" id="ARBA00022723"/>
    </source>
</evidence>
<sequence>MTQAQQWTKAVVQRVMDGTEEIVCHRGTQQYGNQGVTGVSACGLAALNFARVVFEKEQESGRDEDFLQAVVAKETVHHITDICAGWSSNLHLDVEDICSVPLFDKTLKLVSTKYGRPGLDQFISLLQELQAIRTSVVVIITRPPEIIACLKLVVRNRDVFVIFDSHARPSHPDGAGFILNTSIHHTAARLNEILPLDSRLLDDGDLQWQAQLLANYSGHIFVSRGLDNGHAHLKQTIIESSLAILALRAEVLDLKSQNSTLTSDTKRLEADIEQMEDDHREELKRILRSSGNHDFDSYRTASASAQSSNEVAGLRVTPHHSHMSHGSSHHIDENSWPSASSSSTRYPPNLNDDFVLAEQMQFEYLDSDRHNAEAAAQRQRQFDEEDRYLRTQMEELAKNIQRQFQCGVCLDEQPEDSVARLEPCGHCFCRSCIKGYVSSRLAENRYPMLCPVCIAERGVGDPGAVTNLLVQQIGISEKQYETWVELEMVEFSVLLHCRKCKRSAFVDRQDLEETTTLVCPLPECNHVWCKACQQSIALGGPQHSCDGSSELDHLMKERGWKYCPSCKTPFQKEAGCNHMTVSH</sequence>
<evidence type="ECO:0000259" key="11">
    <source>
        <dbReference type="PROSITE" id="PS51873"/>
    </source>
</evidence>
<dbReference type="STRING" id="765440.A0A0C3CRR7"/>
<dbReference type="GO" id="GO:0016567">
    <property type="term" value="P:protein ubiquitination"/>
    <property type="evidence" value="ECO:0007669"/>
    <property type="project" value="InterPro"/>
</dbReference>
<dbReference type="Gene3D" id="3.30.40.10">
    <property type="entry name" value="Zinc/RING finger domain, C3HC4 (zinc finger)"/>
    <property type="match status" value="1"/>
</dbReference>
<keyword evidence="6" id="KW-0862">Zinc</keyword>
<evidence type="ECO:0000256" key="1">
    <source>
        <dbReference type="ARBA" id="ARBA00022679"/>
    </source>
</evidence>
<dbReference type="InterPro" id="IPR044066">
    <property type="entry name" value="TRIAD_supradom"/>
</dbReference>
<dbReference type="PANTHER" id="PTHR11685">
    <property type="entry name" value="RBR FAMILY RING FINGER AND IBR DOMAIN-CONTAINING"/>
    <property type="match status" value="1"/>
</dbReference>
<dbReference type="Pfam" id="PF13639">
    <property type="entry name" value="zf-RING_2"/>
    <property type="match status" value="1"/>
</dbReference>
<feature type="coiled-coil region" evidence="8">
    <location>
        <begin position="258"/>
        <end position="285"/>
    </location>
</feature>
<keyword evidence="8" id="KW-0175">Coiled coil</keyword>
<evidence type="ECO:0000256" key="8">
    <source>
        <dbReference type="SAM" id="Coils"/>
    </source>
</evidence>
<keyword evidence="1" id="KW-0808">Transferase</keyword>
<keyword evidence="2" id="KW-0479">Metal-binding</keyword>
<accession>A0A0C3CRR7</accession>
<dbReference type="InterPro" id="IPR017907">
    <property type="entry name" value="Znf_RING_CS"/>
</dbReference>
<evidence type="ECO:0000256" key="6">
    <source>
        <dbReference type="ARBA" id="ARBA00022833"/>
    </source>
</evidence>
<evidence type="ECO:0000256" key="5">
    <source>
        <dbReference type="ARBA" id="ARBA00022786"/>
    </source>
</evidence>
<dbReference type="HOGENOM" id="CLU_011917_1_0_1"/>
<dbReference type="PROSITE" id="PS00518">
    <property type="entry name" value="ZF_RING_1"/>
    <property type="match status" value="1"/>
</dbReference>
<proteinExistence type="predicted"/>
<evidence type="ECO:0000256" key="9">
    <source>
        <dbReference type="SAM" id="MobiDB-lite"/>
    </source>
</evidence>
<dbReference type="Gene3D" id="1.20.120.1750">
    <property type="match status" value="1"/>
</dbReference>